<feature type="signal peptide" evidence="1">
    <location>
        <begin position="1"/>
        <end position="23"/>
    </location>
</feature>
<name>A0A1I4UY34_9FLAO</name>
<gene>
    <name evidence="2" type="ORF">SAMN05421738_104181</name>
</gene>
<dbReference type="AlphaFoldDB" id="A0A1I4UY34"/>
<organism evidence="2 3">
    <name type="scientific">Algoriella xinjiangensis</name>
    <dbReference type="NCBI Taxonomy" id="684065"/>
    <lineage>
        <taxon>Bacteria</taxon>
        <taxon>Pseudomonadati</taxon>
        <taxon>Bacteroidota</taxon>
        <taxon>Flavobacteriia</taxon>
        <taxon>Flavobacteriales</taxon>
        <taxon>Weeksellaceae</taxon>
        <taxon>Algoriella</taxon>
    </lineage>
</organism>
<evidence type="ECO:0000313" key="2">
    <source>
        <dbReference type="EMBL" id="SFM93909.1"/>
    </source>
</evidence>
<keyword evidence="1" id="KW-0732">Signal</keyword>
<evidence type="ECO:0000256" key="1">
    <source>
        <dbReference type="SAM" id="SignalP"/>
    </source>
</evidence>
<keyword evidence="3" id="KW-1185">Reference proteome</keyword>
<accession>A0A1I4UY34</accession>
<proteinExistence type="predicted"/>
<reference evidence="3" key="1">
    <citation type="submission" date="2016-10" db="EMBL/GenBank/DDBJ databases">
        <authorList>
            <person name="Varghese N."/>
            <person name="Submissions S."/>
        </authorList>
    </citation>
    <scope>NUCLEOTIDE SEQUENCE [LARGE SCALE GENOMIC DNA]</scope>
    <source>
        <strain evidence="3">XJ109</strain>
    </source>
</reference>
<protein>
    <submittedName>
        <fullName evidence="2">Uncharacterized protein</fullName>
    </submittedName>
</protein>
<dbReference type="RefSeq" id="WP_092907227.1">
    <property type="nucleotide sequence ID" value="NZ_FOUZ01000004.1"/>
</dbReference>
<dbReference type="STRING" id="684065.SAMN05421738_104181"/>
<evidence type="ECO:0000313" key="3">
    <source>
        <dbReference type="Proteomes" id="UP000199149"/>
    </source>
</evidence>
<sequence length="199" mass="22829">MFKKLKIISFFFILFALYSFTSAQVGIGLTSKTDSLSINAQSKTSVQPIIYVKNGTKITIETNTILDAKVVYLKELPKKKQVVLAKEKKILKKNKLSEKLEEFTKVAKVELLKPKFHLQQGNLPLSLYSSNTINSFCIVVNHHDQINKQAVFIKKTSIVFFESFYLEKNNIVSSYNHIVKNFDDLNTFGIRPPPHYMFT</sequence>
<dbReference type="Proteomes" id="UP000199149">
    <property type="component" value="Unassembled WGS sequence"/>
</dbReference>
<feature type="chain" id="PRO_5011722365" evidence="1">
    <location>
        <begin position="24"/>
        <end position="199"/>
    </location>
</feature>
<dbReference type="EMBL" id="FOUZ01000004">
    <property type="protein sequence ID" value="SFM93909.1"/>
    <property type="molecule type" value="Genomic_DNA"/>
</dbReference>